<keyword evidence="3" id="KW-1185">Reference proteome</keyword>
<protein>
    <submittedName>
        <fullName evidence="2">Chromosome segregation protein SMC</fullName>
    </submittedName>
</protein>
<sequence length="132" mass="14350">RHAELAARLQALQALQEKVQVENKLKPWLAKHGLDALQGLWTRIRIDAGWETALEAVLRERLGALEVGRLDTLRAFAADAPPARLAFFSASATPHAGERGALPRLAEKLHLGDASLAALLGDWLEGVYTADD</sequence>
<dbReference type="Pfam" id="PF06470">
    <property type="entry name" value="SMC_hinge"/>
    <property type="match status" value="1"/>
</dbReference>
<organism evidence="2 3">
    <name type="scientific">Corallococcus praedator</name>
    <dbReference type="NCBI Taxonomy" id="2316724"/>
    <lineage>
        <taxon>Bacteria</taxon>
        <taxon>Pseudomonadati</taxon>
        <taxon>Myxococcota</taxon>
        <taxon>Myxococcia</taxon>
        <taxon>Myxococcales</taxon>
        <taxon>Cystobacterineae</taxon>
        <taxon>Myxococcaceae</taxon>
        <taxon>Corallococcus</taxon>
    </lineage>
</organism>
<feature type="domain" description="SMC hinge" evidence="1">
    <location>
        <begin position="40"/>
        <end position="132"/>
    </location>
</feature>
<evidence type="ECO:0000313" key="2">
    <source>
        <dbReference type="EMBL" id="RKH76104.1"/>
    </source>
</evidence>
<accession>A0ABX9Q2V5</accession>
<comment type="caution">
    <text evidence="2">The sequence shown here is derived from an EMBL/GenBank/DDBJ whole genome shotgun (WGS) entry which is preliminary data.</text>
</comment>
<evidence type="ECO:0000259" key="1">
    <source>
        <dbReference type="Pfam" id="PF06470"/>
    </source>
</evidence>
<name>A0ABX9Q2V5_9BACT</name>
<proteinExistence type="predicted"/>
<dbReference type="Proteomes" id="UP000278907">
    <property type="component" value="Unassembled WGS sequence"/>
</dbReference>
<dbReference type="RefSeq" id="WP_208734746.1">
    <property type="nucleotide sequence ID" value="NZ_RAWI01001357.1"/>
</dbReference>
<feature type="non-terminal residue" evidence="2">
    <location>
        <position position="132"/>
    </location>
</feature>
<dbReference type="EMBL" id="RAWI01001357">
    <property type="protein sequence ID" value="RKH76104.1"/>
    <property type="molecule type" value="Genomic_DNA"/>
</dbReference>
<feature type="non-terminal residue" evidence="2">
    <location>
        <position position="1"/>
    </location>
</feature>
<evidence type="ECO:0000313" key="3">
    <source>
        <dbReference type="Proteomes" id="UP000278907"/>
    </source>
</evidence>
<gene>
    <name evidence="2" type="ORF">D7Y13_44470</name>
</gene>
<dbReference type="InterPro" id="IPR010935">
    <property type="entry name" value="SMC_hinge"/>
</dbReference>
<reference evidence="2 3" key="1">
    <citation type="submission" date="2018-09" db="EMBL/GenBank/DDBJ databases">
        <authorList>
            <person name="Livingstone P.G."/>
            <person name="Whitworth D.E."/>
        </authorList>
    </citation>
    <scope>NUCLEOTIDE SEQUENCE [LARGE SCALE GENOMIC DNA]</scope>
    <source>
        <strain evidence="2 3">CA031B</strain>
    </source>
</reference>